<protein>
    <submittedName>
        <fullName evidence="2">Jg17039 protein</fullName>
    </submittedName>
</protein>
<name>A0A8S4R0J3_9NEOP</name>
<organism evidence="2 3">
    <name type="scientific">Pararge aegeria aegeria</name>
    <dbReference type="NCBI Taxonomy" id="348720"/>
    <lineage>
        <taxon>Eukaryota</taxon>
        <taxon>Metazoa</taxon>
        <taxon>Ecdysozoa</taxon>
        <taxon>Arthropoda</taxon>
        <taxon>Hexapoda</taxon>
        <taxon>Insecta</taxon>
        <taxon>Pterygota</taxon>
        <taxon>Neoptera</taxon>
        <taxon>Endopterygota</taxon>
        <taxon>Lepidoptera</taxon>
        <taxon>Glossata</taxon>
        <taxon>Ditrysia</taxon>
        <taxon>Papilionoidea</taxon>
        <taxon>Nymphalidae</taxon>
        <taxon>Satyrinae</taxon>
        <taxon>Satyrini</taxon>
        <taxon>Parargina</taxon>
        <taxon>Pararge</taxon>
    </lineage>
</organism>
<proteinExistence type="predicted"/>
<evidence type="ECO:0000313" key="2">
    <source>
        <dbReference type="EMBL" id="CAH2229290.1"/>
    </source>
</evidence>
<dbReference type="EMBL" id="CAKXAJ010024711">
    <property type="protein sequence ID" value="CAH2229290.1"/>
    <property type="molecule type" value="Genomic_DNA"/>
</dbReference>
<accession>A0A8S4R0J3</accession>
<evidence type="ECO:0000313" key="3">
    <source>
        <dbReference type="Proteomes" id="UP000838756"/>
    </source>
</evidence>
<gene>
    <name evidence="2" type="primary">jg17039</name>
    <name evidence="2" type="ORF">PAEG_LOCUS8772</name>
</gene>
<keyword evidence="1" id="KW-0812">Transmembrane</keyword>
<reference evidence="2" key="1">
    <citation type="submission" date="2022-03" db="EMBL/GenBank/DDBJ databases">
        <authorList>
            <person name="Lindestad O."/>
        </authorList>
    </citation>
    <scope>NUCLEOTIDE SEQUENCE</scope>
</reference>
<keyword evidence="1" id="KW-1133">Transmembrane helix</keyword>
<feature type="transmembrane region" description="Helical" evidence="1">
    <location>
        <begin position="48"/>
        <end position="65"/>
    </location>
</feature>
<feature type="transmembrane region" description="Helical" evidence="1">
    <location>
        <begin position="91"/>
        <end position="111"/>
    </location>
</feature>
<dbReference type="OrthoDB" id="7610693at2759"/>
<keyword evidence="1" id="KW-0472">Membrane</keyword>
<keyword evidence="3" id="KW-1185">Reference proteome</keyword>
<sequence length="122" mass="13720">MSYSALIQATLTDGVVPYPEFGQMYSLSNITNLTALVKIRLRQNEVKLIILSFAIVSGCISHWFSSRMQRTQILQYALRLTYSQPASREKMMTRSALALAAIGLGLSTFSVRQMILSQSRRI</sequence>
<evidence type="ECO:0000256" key="1">
    <source>
        <dbReference type="SAM" id="Phobius"/>
    </source>
</evidence>
<dbReference type="Proteomes" id="UP000838756">
    <property type="component" value="Unassembled WGS sequence"/>
</dbReference>
<dbReference type="AlphaFoldDB" id="A0A8S4R0J3"/>
<comment type="caution">
    <text evidence="2">The sequence shown here is derived from an EMBL/GenBank/DDBJ whole genome shotgun (WGS) entry which is preliminary data.</text>
</comment>